<dbReference type="CDD" id="cd01949">
    <property type="entry name" value="GGDEF"/>
    <property type="match status" value="1"/>
</dbReference>
<protein>
    <recommendedName>
        <fullName evidence="1">diguanylate cyclase</fullName>
        <ecNumber evidence="1">2.7.7.65</ecNumber>
    </recommendedName>
</protein>
<feature type="transmembrane region" description="Helical" evidence="3">
    <location>
        <begin position="118"/>
        <end position="141"/>
    </location>
</feature>
<name>A0ABY8SWV4_9BURK</name>
<dbReference type="GO" id="GO:0052621">
    <property type="term" value="F:diguanylate cyclase activity"/>
    <property type="evidence" value="ECO:0007669"/>
    <property type="project" value="UniProtKB-EC"/>
</dbReference>
<feature type="domain" description="GGDEF" evidence="4">
    <location>
        <begin position="253"/>
        <end position="384"/>
    </location>
</feature>
<evidence type="ECO:0000256" key="2">
    <source>
        <dbReference type="ARBA" id="ARBA00034247"/>
    </source>
</evidence>
<feature type="transmembrane region" description="Helical" evidence="3">
    <location>
        <begin position="36"/>
        <end position="56"/>
    </location>
</feature>
<feature type="transmembrane region" description="Helical" evidence="3">
    <location>
        <begin position="93"/>
        <end position="112"/>
    </location>
</feature>
<feature type="transmembrane region" description="Helical" evidence="3">
    <location>
        <begin position="6"/>
        <end position="29"/>
    </location>
</feature>
<reference evidence="5 6" key="1">
    <citation type="submission" date="2023-05" db="EMBL/GenBank/DDBJ databases">
        <authorList>
            <person name="Yin Y."/>
            <person name="Lu Z."/>
        </authorList>
    </citation>
    <scope>NUCLEOTIDE SEQUENCE [LARGE SCALE GENOMIC DNA]</scope>
    <source>
        <strain evidence="5 6">ZM22</strain>
    </source>
</reference>
<evidence type="ECO:0000313" key="5">
    <source>
        <dbReference type="EMBL" id="WHS67527.1"/>
    </source>
</evidence>
<keyword evidence="3" id="KW-1133">Transmembrane helix</keyword>
<keyword evidence="5" id="KW-0808">Transferase</keyword>
<dbReference type="EC" id="2.7.7.65" evidence="1"/>
<dbReference type="Proteomes" id="UP001240697">
    <property type="component" value="Chromosome"/>
</dbReference>
<feature type="transmembrane region" description="Helical" evidence="3">
    <location>
        <begin position="190"/>
        <end position="214"/>
    </location>
</feature>
<dbReference type="PANTHER" id="PTHR45138">
    <property type="entry name" value="REGULATORY COMPONENTS OF SENSORY TRANSDUCTION SYSTEM"/>
    <property type="match status" value="1"/>
</dbReference>
<dbReference type="InterPro" id="IPR029787">
    <property type="entry name" value="Nucleotide_cyclase"/>
</dbReference>
<dbReference type="InterPro" id="IPR000160">
    <property type="entry name" value="GGDEF_dom"/>
</dbReference>
<keyword evidence="6" id="KW-1185">Reference proteome</keyword>
<dbReference type="Pfam" id="PF00990">
    <property type="entry name" value="GGDEF"/>
    <property type="match status" value="1"/>
</dbReference>
<proteinExistence type="predicted"/>
<sequence length="406" mass="45733">MHTSNDYIYVLMPSVSLLFLAGLLGVCWVIQRQQRFLFWLCTAYLLTATSIGIRSVLKLELLNHYVVPVNALFLVGAWCMAKSFSVRRGVLMPPMPTASVCVATLASLYYFVQIAPSLVGRIQAFSIGAALVLLLPVSPVLKRGLSDDWLDRALLWTYVSYAVFTMLRPALVMCLGTTGLSNAMQANSTYWVTTLMSILFFALLFTVLLCAATIRETLNQLRIERDIDMLTQILNRRAFHELAQRRLADQRLYPMVILAGDIDHFKRINDNWGHAKGDEVLQLVSNAMQHNVRNQDLVARFGGEEFVLLLTRIDLQGAEQVAKRICMELRHDQEVLPQGPVLTLSFGIASIASKEQLQGALKQADHLLYSAKNAGRDRVHVEGRFYPDISFENTKPEDYYTMSLPL</sequence>
<feature type="transmembrane region" description="Helical" evidence="3">
    <location>
        <begin position="62"/>
        <end position="81"/>
    </location>
</feature>
<feature type="transmembrane region" description="Helical" evidence="3">
    <location>
        <begin position="153"/>
        <end position="178"/>
    </location>
</feature>
<dbReference type="InterPro" id="IPR050469">
    <property type="entry name" value="Diguanylate_Cyclase"/>
</dbReference>
<keyword evidence="3" id="KW-0472">Membrane</keyword>
<dbReference type="NCBIfam" id="TIGR00254">
    <property type="entry name" value="GGDEF"/>
    <property type="match status" value="1"/>
</dbReference>
<dbReference type="PANTHER" id="PTHR45138:SF9">
    <property type="entry name" value="DIGUANYLATE CYCLASE DGCM-RELATED"/>
    <property type="match status" value="1"/>
</dbReference>
<dbReference type="InterPro" id="IPR043128">
    <property type="entry name" value="Rev_trsase/Diguanyl_cyclase"/>
</dbReference>
<evidence type="ECO:0000256" key="1">
    <source>
        <dbReference type="ARBA" id="ARBA00012528"/>
    </source>
</evidence>
<organism evidence="5 6">
    <name type="scientific">Comamonas resistens</name>
    <dbReference type="NCBI Taxonomy" id="3046670"/>
    <lineage>
        <taxon>Bacteria</taxon>
        <taxon>Pseudomonadati</taxon>
        <taxon>Pseudomonadota</taxon>
        <taxon>Betaproteobacteria</taxon>
        <taxon>Burkholderiales</taxon>
        <taxon>Comamonadaceae</taxon>
        <taxon>Comamonas</taxon>
    </lineage>
</organism>
<dbReference type="Gene3D" id="3.30.70.270">
    <property type="match status" value="1"/>
</dbReference>
<gene>
    <name evidence="5" type="ORF">QMY55_10630</name>
</gene>
<accession>A0ABY8SWV4</accession>
<evidence type="ECO:0000313" key="6">
    <source>
        <dbReference type="Proteomes" id="UP001240697"/>
    </source>
</evidence>
<dbReference type="SUPFAM" id="SSF55073">
    <property type="entry name" value="Nucleotide cyclase"/>
    <property type="match status" value="1"/>
</dbReference>
<evidence type="ECO:0000259" key="4">
    <source>
        <dbReference type="PROSITE" id="PS50887"/>
    </source>
</evidence>
<dbReference type="RefSeq" id="WP_283488553.1">
    <property type="nucleotide sequence ID" value="NZ_CP125947.1"/>
</dbReference>
<evidence type="ECO:0000256" key="3">
    <source>
        <dbReference type="SAM" id="Phobius"/>
    </source>
</evidence>
<dbReference type="PROSITE" id="PS50887">
    <property type="entry name" value="GGDEF"/>
    <property type="match status" value="1"/>
</dbReference>
<dbReference type="SMART" id="SM00267">
    <property type="entry name" value="GGDEF"/>
    <property type="match status" value="1"/>
</dbReference>
<comment type="catalytic activity">
    <reaction evidence="2">
        <text>2 GTP = 3',3'-c-di-GMP + 2 diphosphate</text>
        <dbReference type="Rhea" id="RHEA:24898"/>
        <dbReference type="ChEBI" id="CHEBI:33019"/>
        <dbReference type="ChEBI" id="CHEBI:37565"/>
        <dbReference type="ChEBI" id="CHEBI:58805"/>
        <dbReference type="EC" id="2.7.7.65"/>
    </reaction>
</comment>
<keyword evidence="5" id="KW-0548">Nucleotidyltransferase</keyword>
<keyword evidence="3" id="KW-0812">Transmembrane</keyword>
<dbReference type="EMBL" id="CP125947">
    <property type="protein sequence ID" value="WHS67527.1"/>
    <property type="molecule type" value="Genomic_DNA"/>
</dbReference>